<name>A0A843WWS1_COLES</name>
<evidence type="ECO:0000313" key="2">
    <source>
        <dbReference type="Proteomes" id="UP000652761"/>
    </source>
</evidence>
<proteinExistence type="predicted"/>
<dbReference type="Proteomes" id="UP000652761">
    <property type="component" value="Unassembled WGS sequence"/>
</dbReference>
<comment type="caution">
    <text evidence="1">The sequence shown here is derived from an EMBL/GenBank/DDBJ whole genome shotgun (WGS) entry which is preliminary data.</text>
</comment>
<gene>
    <name evidence="1" type="ORF">Taro_041248</name>
</gene>
<organism evidence="1 2">
    <name type="scientific">Colocasia esculenta</name>
    <name type="common">Wild taro</name>
    <name type="synonym">Arum esculentum</name>
    <dbReference type="NCBI Taxonomy" id="4460"/>
    <lineage>
        <taxon>Eukaryota</taxon>
        <taxon>Viridiplantae</taxon>
        <taxon>Streptophyta</taxon>
        <taxon>Embryophyta</taxon>
        <taxon>Tracheophyta</taxon>
        <taxon>Spermatophyta</taxon>
        <taxon>Magnoliopsida</taxon>
        <taxon>Liliopsida</taxon>
        <taxon>Araceae</taxon>
        <taxon>Aroideae</taxon>
        <taxon>Colocasieae</taxon>
        <taxon>Colocasia</taxon>
    </lineage>
</organism>
<dbReference type="AlphaFoldDB" id="A0A843WWS1"/>
<reference evidence="1" key="1">
    <citation type="submission" date="2017-07" db="EMBL/GenBank/DDBJ databases">
        <title>Taro Niue Genome Assembly and Annotation.</title>
        <authorList>
            <person name="Atibalentja N."/>
            <person name="Keating K."/>
            <person name="Fields C.J."/>
        </authorList>
    </citation>
    <scope>NUCLEOTIDE SEQUENCE</scope>
    <source>
        <strain evidence="1">Niue_2</strain>
        <tissue evidence="1">Leaf</tissue>
    </source>
</reference>
<protein>
    <submittedName>
        <fullName evidence="1">Uncharacterized protein</fullName>
    </submittedName>
</protein>
<sequence>MRLARTISAQLVDTCRTVPQDDQKGIMGFLGTIGSVTLWESKASEDLWRTWQGMQRMRHNIKQDATRSLWTDKKKVTQFLSR</sequence>
<evidence type="ECO:0000313" key="1">
    <source>
        <dbReference type="EMBL" id="MQM08394.1"/>
    </source>
</evidence>
<dbReference type="EMBL" id="NMUH01004110">
    <property type="protein sequence ID" value="MQM08394.1"/>
    <property type="molecule type" value="Genomic_DNA"/>
</dbReference>
<accession>A0A843WWS1</accession>
<keyword evidence="2" id="KW-1185">Reference proteome</keyword>